<dbReference type="SUPFAM" id="SSF53474">
    <property type="entry name" value="alpha/beta-Hydrolases"/>
    <property type="match status" value="1"/>
</dbReference>
<dbReference type="Proteomes" id="UP001431784">
    <property type="component" value="Unassembled WGS sequence"/>
</dbReference>
<accession>A0ABT5T310</accession>
<name>A0ABT5T310_9RHOB</name>
<dbReference type="InterPro" id="IPR029058">
    <property type="entry name" value="AB_hydrolase_fold"/>
</dbReference>
<evidence type="ECO:0000313" key="3">
    <source>
        <dbReference type="Proteomes" id="UP001431784"/>
    </source>
</evidence>
<dbReference type="EMBL" id="JAQZSM010000001">
    <property type="protein sequence ID" value="MDD7969508.1"/>
    <property type="molecule type" value="Genomic_DNA"/>
</dbReference>
<dbReference type="Gene3D" id="3.40.50.1820">
    <property type="entry name" value="alpha/beta hydrolase"/>
    <property type="match status" value="1"/>
</dbReference>
<proteinExistence type="predicted"/>
<evidence type="ECO:0000313" key="2">
    <source>
        <dbReference type="EMBL" id="MDD7969508.1"/>
    </source>
</evidence>
<dbReference type="InterPro" id="IPR051044">
    <property type="entry name" value="MAG_DAG_Lipase"/>
</dbReference>
<evidence type="ECO:0000259" key="1">
    <source>
        <dbReference type="Pfam" id="PF12146"/>
    </source>
</evidence>
<dbReference type="RefSeq" id="WP_274349976.1">
    <property type="nucleotide sequence ID" value="NZ_JAQZSM010000001.1"/>
</dbReference>
<feature type="domain" description="Serine aminopeptidase S33" evidence="1">
    <location>
        <begin position="39"/>
        <end position="291"/>
    </location>
</feature>
<keyword evidence="2" id="KW-0378">Hydrolase</keyword>
<organism evidence="2 3">
    <name type="scientific">Roseinatronobacter alkalisoli</name>
    <dbReference type="NCBI Taxonomy" id="3028235"/>
    <lineage>
        <taxon>Bacteria</taxon>
        <taxon>Pseudomonadati</taxon>
        <taxon>Pseudomonadota</taxon>
        <taxon>Alphaproteobacteria</taxon>
        <taxon>Rhodobacterales</taxon>
        <taxon>Paracoccaceae</taxon>
        <taxon>Roseinatronobacter</taxon>
    </lineage>
</organism>
<gene>
    <name evidence="2" type="ORF">PUT78_00220</name>
</gene>
<reference evidence="2" key="1">
    <citation type="submission" date="2023-02" db="EMBL/GenBank/DDBJ databases">
        <title>Description of Roseinatronobacter alkalisoli sp. nov., an alkaliphilic bacerium isolated from soda soil.</title>
        <authorList>
            <person name="Wei W."/>
        </authorList>
    </citation>
    <scope>NUCLEOTIDE SEQUENCE</scope>
    <source>
        <strain evidence="2">HJB301</strain>
    </source>
</reference>
<dbReference type="InterPro" id="IPR022742">
    <property type="entry name" value="Hydrolase_4"/>
</dbReference>
<sequence length="311" mass="34263">MTPAPFHAEIADAPPPERVVWAQADDDTRIRLALWPAGPRGMVAIFPGRTEVIEKYGRIVTDLAGRGYGAAVIDWRGQGLSDRLRDTPLLGDVPDFADFQRDVAVFRQFLDLHAPDAQRFVLAHSMGGCIALRALVNGFPARAVSFSAPMWGLPLSNTLRWMIAVSRPTLGLTKLVLREVPGAGIEFRLWENSFDNNDLTSDRATYEWMQRQVQAHPELRLGAPSLRWLMAALAETTALAGSPSPAMAAYCGLGTRERVVSDDAIHARMATWPQGQLDMFDGALHELMMERPAARGRFLDQTCATFDAAQP</sequence>
<protein>
    <submittedName>
        <fullName evidence="2">Alpha/beta hydrolase</fullName>
    </submittedName>
</protein>
<dbReference type="GO" id="GO:0016787">
    <property type="term" value="F:hydrolase activity"/>
    <property type="evidence" value="ECO:0007669"/>
    <property type="project" value="UniProtKB-KW"/>
</dbReference>
<dbReference type="PANTHER" id="PTHR11614">
    <property type="entry name" value="PHOSPHOLIPASE-RELATED"/>
    <property type="match status" value="1"/>
</dbReference>
<keyword evidence="3" id="KW-1185">Reference proteome</keyword>
<dbReference type="Pfam" id="PF12146">
    <property type="entry name" value="Hydrolase_4"/>
    <property type="match status" value="1"/>
</dbReference>
<comment type="caution">
    <text evidence="2">The sequence shown here is derived from an EMBL/GenBank/DDBJ whole genome shotgun (WGS) entry which is preliminary data.</text>
</comment>